<dbReference type="EMBL" id="QKWP01002052">
    <property type="protein sequence ID" value="RIB05084.1"/>
    <property type="molecule type" value="Genomic_DNA"/>
</dbReference>
<keyword evidence="1" id="KW-0812">Transmembrane</keyword>
<feature type="non-terminal residue" evidence="2">
    <location>
        <position position="82"/>
    </location>
</feature>
<proteinExistence type="predicted"/>
<dbReference type="AlphaFoldDB" id="A0A397U4H0"/>
<protein>
    <recommendedName>
        <fullName evidence="4">Amino acid transporter transmembrane domain-containing protein</fullName>
    </recommendedName>
</protein>
<feature type="transmembrane region" description="Helical" evidence="1">
    <location>
        <begin position="6"/>
        <end position="25"/>
    </location>
</feature>
<comment type="caution">
    <text evidence="2">The sequence shown here is derived from an EMBL/GenBank/DDBJ whole genome shotgun (WGS) entry which is preliminary data.</text>
</comment>
<sequence>LFSLELIAIAVSLIILIGDSLQIFFPNMSLDVLKVIAWVILIPIGLIDLKYLSSFSFLGILTTIVLAIIVIIDGFTRDERPG</sequence>
<evidence type="ECO:0000313" key="3">
    <source>
        <dbReference type="Proteomes" id="UP000266673"/>
    </source>
</evidence>
<reference evidence="2 3" key="1">
    <citation type="submission" date="2018-06" db="EMBL/GenBank/DDBJ databases">
        <title>Comparative genomics reveals the genomic features of Rhizophagus irregularis, R. cerebriforme, R. diaphanum and Gigaspora rosea, and their symbiotic lifestyle signature.</title>
        <authorList>
            <person name="Morin E."/>
            <person name="San Clemente H."/>
            <person name="Chen E.C.H."/>
            <person name="De La Providencia I."/>
            <person name="Hainaut M."/>
            <person name="Kuo A."/>
            <person name="Kohler A."/>
            <person name="Murat C."/>
            <person name="Tang N."/>
            <person name="Roy S."/>
            <person name="Loubradou J."/>
            <person name="Henrissat B."/>
            <person name="Grigoriev I.V."/>
            <person name="Corradi N."/>
            <person name="Roux C."/>
            <person name="Martin F.M."/>
        </authorList>
    </citation>
    <scope>NUCLEOTIDE SEQUENCE [LARGE SCALE GENOMIC DNA]</scope>
    <source>
        <strain evidence="2 3">DAOM 194757</strain>
    </source>
</reference>
<keyword evidence="1" id="KW-0472">Membrane</keyword>
<evidence type="ECO:0008006" key="4">
    <source>
        <dbReference type="Google" id="ProtNLM"/>
    </source>
</evidence>
<dbReference type="STRING" id="44941.A0A397U4H0"/>
<name>A0A397U4H0_9GLOM</name>
<keyword evidence="1" id="KW-1133">Transmembrane helix</keyword>
<dbReference type="Proteomes" id="UP000266673">
    <property type="component" value="Unassembled WGS sequence"/>
</dbReference>
<gene>
    <name evidence="2" type="ORF">C2G38_2119243</name>
</gene>
<dbReference type="OrthoDB" id="655540at2759"/>
<evidence type="ECO:0000313" key="2">
    <source>
        <dbReference type="EMBL" id="RIB05084.1"/>
    </source>
</evidence>
<keyword evidence="3" id="KW-1185">Reference proteome</keyword>
<organism evidence="2 3">
    <name type="scientific">Gigaspora rosea</name>
    <dbReference type="NCBI Taxonomy" id="44941"/>
    <lineage>
        <taxon>Eukaryota</taxon>
        <taxon>Fungi</taxon>
        <taxon>Fungi incertae sedis</taxon>
        <taxon>Mucoromycota</taxon>
        <taxon>Glomeromycotina</taxon>
        <taxon>Glomeromycetes</taxon>
        <taxon>Diversisporales</taxon>
        <taxon>Gigasporaceae</taxon>
        <taxon>Gigaspora</taxon>
    </lineage>
</organism>
<feature type="transmembrane region" description="Helical" evidence="1">
    <location>
        <begin position="55"/>
        <end position="76"/>
    </location>
</feature>
<feature type="non-terminal residue" evidence="2">
    <location>
        <position position="1"/>
    </location>
</feature>
<evidence type="ECO:0000256" key="1">
    <source>
        <dbReference type="SAM" id="Phobius"/>
    </source>
</evidence>
<feature type="transmembrane region" description="Helical" evidence="1">
    <location>
        <begin position="32"/>
        <end position="49"/>
    </location>
</feature>
<accession>A0A397U4H0</accession>